<feature type="transmembrane region" description="Helical" evidence="2">
    <location>
        <begin position="184"/>
        <end position="203"/>
    </location>
</feature>
<dbReference type="eggNOG" id="KOG0039">
    <property type="taxonomic scope" value="Eukaryota"/>
</dbReference>
<dbReference type="Proteomes" id="UP000019471">
    <property type="component" value="Unassembled WGS sequence"/>
</dbReference>
<dbReference type="InterPro" id="IPR039261">
    <property type="entry name" value="FNR_nucleotide-bd"/>
</dbReference>
<keyword evidence="2" id="KW-0472">Membrane</keyword>
<evidence type="ECO:0000256" key="1">
    <source>
        <dbReference type="ARBA" id="ARBA00022448"/>
    </source>
</evidence>
<name>W9X615_9EURO</name>
<feature type="transmembrane region" description="Helical" evidence="2">
    <location>
        <begin position="152"/>
        <end position="172"/>
    </location>
</feature>
<keyword evidence="1" id="KW-0813">Transport</keyword>
<evidence type="ECO:0000313" key="4">
    <source>
        <dbReference type="EMBL" id="EXJ72785.1"/>
    </source>
</evidence>
<dbReference type="PANTHER" id="PTHR32361">
    <property type="entry name" value="FERRIC/CUPRIC REDUCTASE TRANSMEMBRANE COMPONENT"/>
    <property type="match status" value="1"/>
</dbReference>
<dbReference type="GO" id="GO:0015677">
    <property type="term" value="P:copper ion import"/>
    <property type="evidence" value="ECO:0007669"/>
    <property type="project" value="TreeGrafter"/>
</dbReference>
<dbReference type="InterPro" id="IPR051410">
    <property type="entry name" value="Ferric/Cupric_Reductase"/>
</dbReference>
<evidence type="ECO:0000256" key="2">
    <source>
        <dbReference type="SAM" id="Phobius"/>
    </source>
</evidence>
<dbReference type="OrthoDB" id="4112385at2759"/>
<feature type="transmembrane region" description="Helical" evidence="2">
    <location>
        <begin position="212"/>
        <end position="233"/>
    </location>
</feature>
<dbReference type="AlphaFoldDB" id="W9X615"/>
<dbReference type="GO" id="GO:0006826">
    <property type="term" value="P:iron ion transport"/>
    <property type="evidence" value="ECO:0007669"/>
    <property type="project" value="TreeGrafter"/>
</dbReference>
<dbReference type="Gene3D" id="3.40.50.80">
    <property type="entry name" value="Nucleotide-binding domain of ferredoxin-NADP reductase (FNR) module"/>
    <property type="match status" value="1"/>
</dbReference>
<dbReference type="InterPro" id="IPR013112">
    <property type="entry name" value="FAD-bd_8"/>
</dbReference>
<dbReference type="HOGENOM" id="CLU_010365_8_1_1"/>
<gene>
    <name evidence="4" type="ORF">A1O5_03932</name>
</gene>
<proteinExistence type="predicted"/>
<keyword evidence="5" id="KW-1185">Reference proteome</keyword>
<dbReference type="EMBL" id="AMGX01000005">
    <property type="protein sequence ID" value="EXJ72785.1"/>
    <property type="molecule type" value="Genomic_DNA"/>
</dbReference>
<protein>
    <recommendedName>
        <fullName evidence="3">FAD-binding 8 domain-containing protein</fullName>
    </recommendedName>
</protein>
<dbReference type="CDD" id="cd06186">
    <property type="entry name" value="NOX_Duox_like_FAD_NADP"/>
    <property type="match status" value="1"/>
</dbReference>
<dbReference type="GO" id="GO:0005886">
    <property type="term" value="C:plasma membrane"/>
    <property type="evidence" value="ECO:0007669"/>
    <property type="project" value="TreeGrafter"/>
</dbReference>
<dbReference type="RefSeq" id="XP_007742732.1">
    <property type="nucleotide sequence ID" value="XM_007744542.1"/>
</dbReference>
<comment type="caution">
    <text evidence="4">The sequence shown here is derived from an EMBL/GenBank/DDBJ whole genome shotgun (WGS) entry which is preliminary data.</text>
</comment>
<dbReference type="PANTHER" id="PTHR32361:SF26">
    <property type="entry name" value="FAD-BINDING 8 DOMAIN-CONTAINING PROTEIN-RELATED"/>
    <property type="match status" value="1"/>
</dbReference>
<organism evidence="4 5">
    <name type="scientific">Cladophialophora psammophila CBS 110553</name>
    <dbReference type="NCBI Taxonomy" id="1182543"/>
    <lineage>
        <taxon>Eukaryota</taxon>
        <taxon>Fungi</taxon>
        <taxon>Dikarya</taxon>
        <taxon>Ascomycota</taxon>
        <taxon>Pezizomycotina</taxon>
        <taxon>Eurotiomycetes</taxon>
        <taxon>Chaetothyriomycetidae</taxon>
        <taxon>Chaetothyriales</taxon>
        <taxon>Herpotrichiellaceae</taxon>
        <taxon>Cladophialophora</taxon>
    </lineage>
</organism>
<evidence type="ECO:0000259" key="3">
    <source>
        <dbReference type="Pfam" id="PF08022"/>
    </source>
</evidence>
<reference evidence="4 5" key="1">
    <citation type="submission" date="2013-03" db="EMBL/GenBank/DDBJ databases">
        <title>The Genome Sequence of Cladophialophora psammophila CBS 110553.</title>
        <authorList>
            <consortium name="The Broad Institute Genomics Platform"/>
            <person name="Cuomo C."/>
            <person name="de Hoog S."/>
            <person name="Gorbushina A."/>
            <person name="Walker B."/>
            <person name="Young S.K."/>
            <person name="Zeng Q."/>
            <person name="Gargeya S."/>
            <person name="Fitzgerald M."/>
            <person name="Haas B."/>
            <person name="Abouelleil A."/>
            <person name="Allen A.W."/>
            <person name="Alvarado L."/>
            <person name="Arachchi H.M."/>
            <person name="Berlin A.M."/>
            <person name="Chapman S.B."/>
            <person name="Gainer-Dewar J."/>
            <person name="Goldberg J."/>
            <person name="Griggs A."/>
            <person name="Gujja S."/>
            <person name="Hansen M."/>
            <person name="Howarth C."/>
            <person name="Imamovic A."/>
            <person name="Ireland A."/>
            <person name="Larimer J."/>
            <person name="McCowan C."/>
            <person name="Murphy C."/>
            <person name="Pearson M."/>
            <person name="Poon T.W."/>
            <person name="Priest M."/>
            <person name="Roberts A."/>
            <person name="Saif S."/>
            <person name="Shea T."/>
            <person name="Sisk P."/>
            <person name="Sykes S."/>
            <person name="Wortman J."/>
            <person name="Nusbaum C."/>
            <person name="Birren B."/>
        </authorList>
    </citation>
    <scope>NUCLEOTIDE SEQUENCE [LARGE SCALE GENOMIC DNA]</scope>
    <source>
        <strain evidence="4 5">CBS 110553</strain>
    </source>
</reference>
<dbReference type="Pfam" id="PF08022">
    <property type="entry name" value="FAD_binding_8"/>
    <property type="match status" value="1"/>
</dbReference>
<dbReference type="GO" id="GO:0006879">
    <property type="term" value="P:intracellular iron ion homeostasis"/>
    <property type="evidence" value="ECO:0007669"/>
    <property type="project" value="TreeGrafter"/>
</dbReference>
<sequence>MEVIIFYAAAAGGILLLFLARNLAGWLVRAPRVRSWAFRHLHTTLFRRRPTHSPISRIEAMLHMIYWGGTMIYNFLGIQSAADASTRAGALTTLNMIPLLFGGRISAAADAINVTRRTLDKIHKTVGTMTAAQMGLHLAFEAATRRLRFDTVGCLSILVGTATICLGLMTVLGLPVTEGSTRHFFHIVHKLLGAALLTSLWWIAPPHSPNRVFIYIAVGLYGLAVSVCLWRTFARSFSVSTGWSTAKVRKEEGLFVLDVYLPHPMEVHAGQYLYIWSPPLSPLSMLHPHCFVIAWWEGTSESTSSISLLVEERRGLANKLESSMLVEKELRLGIDGPYGMHRDSSRYETLMLFATDSGIAAQLSLLKEAVSQHQQQRTANKRIVLVWQVEKEGMSYPHGLHFRKF</sequence>
<keyword evidence="2" id="KW-1133">Transmembrane helix</keyword>
<evidence type="ECO:0000313" key="5">
    <source>
        <dbReference type="Proteomes" id="UP000019471"/>
    </source>
</evidence>
<keyword evidence="2" id="KW-0812">Transmembrane</keyword>
<dbReference type="STRING" id="1182543.W9X615"/>
<feature type="transmembrane region" description="Helical" evidence="2">
    <location>
        <begin position="6"/>
        <end position="28"/>
    </location>
</feature>
<dbReference type="GeneID" id="19188659"/>
<feature type="domain" description="FAD-binding 8" evidence="3">
    <location>
        <begin position="257"/>
        <end position="340"/>
    </location>
</feature>
<accession>W9X615</accession>
<dbReference type="GO" id="GO:0000293">
    <property type="term" value="F:ferric-chelate reductase activity"/>
    <property type="evidence" value="ECO:0007669"/>
    <property type="project" value="TreeGrafter"/>
</dbReference>